<reference evidence="1 2" key="1">
    <citation type="journal article" date="2016" name="Nat. Commun.">
        <title>Thousands of microbial genomes shed light on interconnected biogeochemical processes in an aquifer system.</title>
        <authorList>
            <person name="Anantharaman K."/>
            <person name="Brown C.T."/>
            <person name="Hug L.A."/>
            <person name="Sharon I."/>
            <person name="Castelle C.J."/>
            <person name="Probst A.J."/>
            <person name="Thomas B.C."/>
            <person name="Singh A."/>
            <person name="Wilkins M.J."/>
            <person name="Karaoz U."/>
            <person name="Brodie E.L."/>
            <person name="Williams K.H."/>
            <person name="Hubbard S.S."/>
            <person name="Banfield J.F."/>
        </authorList>
    </citation>
    <scope>NUCLEOTIDE SEQUENCE [LARGE SCALE GENOMIC DNA]</scope>
</reference>
<evidence type="ECO:0000313" key="1">
    <source>
        <dbReference type="EMBL" id="OGK07633.1"/>
    </source>
</evidence>
<dbReference type="AlphaFoldDB" id="A0A1F7FLY7"/>
<organism evidence="1 2">
    <name type="scientific">Candidatus Raymondbacteria bacterium RIFOXYD12_FULL_49_13</name>
    <dbReference type="NCBI Taxonomy" id="1817890"/>
    <lineage>
        <taxon>Bacteria</taxon>
        <taxon>Raymondiibacteriota</taxon>
    </lineage>
</organism>
<gene>
    <name evidence="1" type="ORF">A2519_21970</name>
</gene>
<dbReference type="Proteomes" id="UP000179243">
    <property type="component" value="Unassembled WGS sequence"/>
</dbReference>
<sequence length="305" mass="32515">MKLILLLFLYAAGSEYLLDDFPLEARSPAMGGVIAAPSDPVFAPATTPAALPASDWLAFSSLHARLPFGDNIFALSGGTDVLGRFGVRMNWIQVAGRNIEQTRIDSISSADTLAYSTVGYIETDEYVASLLIGARFLDQIRAGCSIKYLRNRIGQYTGAGWGADAGLSWTSVSGVAGFGLVVRNIFSFAVDYGALGKEEQVPSIRVGASYRMLEQKWGFYADIKRVATVSGSEAVFIGTEYRPLPVVAVRAGLGEISVHSTGGLSLGAGIALEGVQVDYAFTGYSEEGLAGTHRVGIGYRIRLYV</sequence>
<proteinExistence type="predicted"/>
<evidence type="ECO:0008006" key="3">
    <source>
        <dbReference type="Google" id="ProtNLM"/>
    </source>
</evidence>
<protein>
    <recommendedName>
        <fullName evidence="3">Autotransporter domain-containing protein</fullName>
    </recommendedName>
</protein>
<name>A0A1F7FLY7_UNCRA</name>
<accession>A0A1F7FLY7</accession>
<comment type="caution">
    <text evidence="1">The sequence shown here is derived from an EMBL/GenBank/DDBJ whole genome shotgun (WGS) entry which is preliminary data.</text>
</comment>
<evidence type="ECO:0000313" key="2">
    <source>
        <dbReference type="Proteomes" id="UP000179243"/>
    </source>
</evidence>
<dbReference type="EMBL" id="MFYX01000001">
    <property type="protein sequence ID" value="OGK07633.1"/>
    <property type="molecule type" value="Genomic_DNA"/>
</dbReference>